<dbReference type="PROSITE" id="PS50082">
    <property type="entry name" value="WD_REPEATS_2"/>
    <property type="match status" value="5"/>
</dbReference>
<dbReference type="Pfam" id="PF08581">
    <property type="entry name" value="Tup_N"/>
    <property type="match status" value="1"/>
</dbReference>
<feature type="region of interest" description="Disordered" evidence="8">
    <location>
        <begin position="280"/>
        <end position="305"/>
    </location>
</feature>
<evidence type="ECO:0000256" key="6">
    <source>
        <dbReference type="PROSITE-ProRule" id="PRU00221"/>
    </source>
</evidence>
<feature type="region of interest" description="Disordered" evidence="8">
    <location>
        <begin position="140"/>
        <end position="220"/>
    </location>
</feature>
<dbReference type="PRINTS" id="PR00320">
    <property type="entry name" value="GPROTEINBRPT"/>
</dbReference>
<feature type="region of interest" description="Disordered" evidence="8">
    <location>
        <begin position="1"/>
        <end position="45"/>
    </location>
</feature>
<evidence type="ECO:0000313" key="10">
    <source>
        <dbReference type="EMBL" id="CCH61957.1"/>
    </source>
</evidence>
<feature type="repeat" description="WD" evidence="6">
    <location>
        <begin position="634"/>
        <end position="675"/>
    </location>
</feature>
<feature type="coiled-coil region" evidence="7">
    <location>
        <begin position="106"/>
        <end position="133"/>
    </location>
</feature>
<evidence type="ECO:0000256" key="5">
    <source>
        <dbReference type="ARBA" id="ARBA00023163"/>
    </source>
</evidence>
<dbReference type="EMBL" id="HE806321">
    <property type="protein sequence ID" value="CCH61957.1"/>
    <property type="molecule type" value="Genomic_DNA"/>
</dbReference>
<dbReference type="Proteomes" id="UP000002866">
    <property type="component" value="Chromosome 6"/>
</dbReference>
<feature type="compositionally biased region" description="Polar residues" evidence="8">
    <location>
        <begin position="290"/>
        <end position="302"/>
    </location>
</feature>
<feature type="repeat" description="WD" evidence="6">
    <location>
        <begin position="495"/>
        <end position="536"/>
    </location>
</feature>
<dbReference type="Gene3D" id="2.130.10.10">
    <property type="entry name" value="YVTN repeat-like/Quinoprotein amine dehydrogenase"/>
    <property type="match status" value="1"/>
</dbReference>
<dbReference type="FunFam" id="2.130.10.10:FF:000111">
    <property type="entry name" value="Transcriptional repressor rco-1"/>
    <property type="match status" value="1"/>
</dbReference>
<dbReference type="SMART" id="SM00320">
    <property type="entry name" value="WD40"/>
    <property type="match status" value="7"/>
</dbReference>
<evidence type="ECO:0000256" key="8">
    <source>
        <dbReference type="SAM" id="MobiDB-lite"/>
    </source>
</evidence>
<evidence type="ECO:0000256" key="2">
    <source>
        <dbReference type="ARBA" id="ARBA00022574"/>
    </source>
</evidence>
<dbReference type="InterPro" id="IPR020472">
    <property type="entry name" value="WD40_PAC1"/>
</dbReference>
<evidence type="ECO:0000256" key="1">
    <source>
        <dbReference type="ARBA" id="ARBA00022491"/>
    </source>
</evidence>
<keyword evidence="2 6" id="KW-0853">WD repeat</keyword>
<dbReference type="HOGENOM" id="CLU_000288_57_23_1"/>
<accession>I2H6F5</accession>
<dbReference type="InterPro" id="IPR036322">
    <property type="entry name" value="WD40_repeat_dom_sf"/>
</dbReference>
<dbReference type="InterPro" id="IPR015943">
    <property type="entry name" value="WD40/YVTN_repeat-like_dom_sf"/>
</dbReference>
<dbReference type="InParanoid" id="I2H6F5"/>
<feature type="domain" description="Transcriptional repressor Tup1 N-terminal" evidence="9">
    <location>
        <begin position="47"/>
        <end position="123"/>
    </location>
</feature>
<evidence type="ECO:0000256" key="7">
    <source>
        <dbReference type="SAM" id="Coils"/>
    </source>
</evidence>
<protein>
    <recommendedName>
        <fullName evidence="9">Transcriptional repressor Tup1 N-terminal domain-containing protein</fullName>
    </recommendedName>
</protein>
<dbReference type="PANTHER" id="PTHR19848:SF8">
    <property type="entry name" value="F-BOX AND WD REPEAT DOMAIN CONTAINING 7"/>
    <property type="match status" value="1"/>
</dbReference>
<dbReference type="KEGG" id="tbl:TBLA_0F04240"/>
<dbReference type="InterPro" id="IPR001680">
    <property type="entry name" value="WD40_rpt"/>
</dbReference>
<feature type="compositionally biased region" description="Low complexity" evidence="8">
    <location>
        <begin position="280"/>
        <end position="289"/>
    </location>
</feature>
<keyword evidence="5" id="KW-0804">Transcription</keyword>
<evidence type="ECO:0000313" key="11">
    <source>
        <dbReference type="Proteomes" id="UP000002866"/>
    </source>
</evidence>
<proteinExistence type="predicted"/>
<dbReference type="AlphaFoldDB" id="I2H6F5"/>
<feature type="compositionally biased region" description="Low complexity" evidence="8">
    <location>
        <begin position="16"/>
        <end position="45"/>
    </location>
</feature>
<evidence type="ECO:0000259" key="9">
    <source>
        <dbReference type="Pfam" id="PF08581"/>
    </source>
</evidence>
<feature type="repeat" description="WD" evidence="6">
    <location>
        <begin position="536"/>
        <end position="578"/>
    </location>
</feature>
<name>I2H6F5_HENB6</name>
<dbReference type="PROSITE" id="PS50294">
    <property type="entry name" value="WD_REPEATS_REGION"/>
    <property type="match status" value="5"/>
</dbReference>
<dbReference type="RefSeq" id="XP_004181476.1">
    <property type="nucleotide sequence ID" value="XM_004181428.1"/>
</dbReference>
<feature type="compositionally biased region" description="Low complexity" evidence="8">
    <location>
        <begin position="140"/>
        <end position="164"/>
    </location>
</feature>
<dbReference type="Pfam" id="PF00400">
    <property type="entry name" value="WD40"/>
    <property type="match status" value="7"/>
</dbReference>
<feature type="compositionally biased region" description="Low complexity" evidence="8">
    <location>
        <begin position="172"/>
        <end position="187"/>
    </location>
</feature>
<feature type="repeat" description="WD" evidence="6">
    <location>
        <begin position="586"/>
        <end position="627"/>
    </location>
</feature>
<sequence length="727" mass="80544">MSTMLPATNIGAPKDSTMNNNNTTSNANANTSTTTTNTSNVNSNSPKLDELLEAIKLEFSQLSQEANTYRLQNQKDYDLKTNRNLAEMQQIRNTVYELELTHRKMKDAYEEQIKQLKLELDQKEKQLTSLSSLANRQAATNANANSNTANNTPSTTNASINNVAPQPPQIPMPQQTTITQTQALPQAVPSMNGNAPGVTTNSNQQLNTLPQPQQTQQQQSQQQQAQQQQQQQQQLQQLQQVQQAQLQQQQQQQLQAAQQSPQLQQQSPQIQQQTTLPPTQIPVQIQPPTASSTTIPGQSTMENNIQPNMNQQQQSPQVMAVKENNTASQLPQASPSNHLVPYNQRANHHKQIPPFLLDLDPKNVVDAFKKVTDDYYVLFNPDLPKSLDVDLHLSLSHPSVVCCVRFSNDGQFLATGCNKTTRVYKTSTGELIATLLVDPQSSNNSNSEQQTNPESSDLYIRSVCFSPDGKFLAAGAEDKLIRIWDITTKQIVMILKGHEQDIYSLDYFPSGEKLVSGSGDKTVRIWDLRTGQCSLTLSIEDGVTTVSSSPNNGKFIAAGSLDRSARIWDTETGFLLKRLDSQTDLQNGHKDSIYSVSFTKDGKKLVSGSLDRSVKLWNLDTTNNNSNESCEVTFIGHKDFVLSVTTSQNDEYVLSGSKDRGVLFWDTNSGNPLLMLQGHKNSVISVAVANGQPLGPEFGVFSTGSGDFTAKIWRYRKIIDSKKMEEN</sequence>
<organism evidence="10 11">
    <name type="scientific">Henningerozyma blattae (strain ATCC 34711 / CBS 6284 / DSM 70876 / NBRC 10599 / NRRL Y-10934 / UCD 77-7)</name>
    <name type="common">Yeast</name>
    <name type="synonym">Tetrapisispora blattae</name>
    <dbReference type="NCBI Taxonomy" id="1071380"/>
    <lineage>
        <taxon>Eukaryota</taxon>
        <taxon>Fungi</taxon>
        <taxon>Dikarya</taxon>
        <taxon>Ascomycota</taxon>
        <taxon>Saccharomycotina</taxon>
        <taxon>Saccharomycetes</taxon>
        <taxon>Saccharomycetales</taxon>
        <taxon>Saccharomycetaceae</taxon>
        <taxon>Henningerozyma</taxon>
    </lineage>
</organism>
<dbReference type="Gene3D" id="1.20.5.340">
    <property type="match status" value="1"/>
</dbReference>
<dbReference type="CDD" id="cd00200">
    <property type="entry name" value="WD40"/>
    <property type="match status" value="1"/>
</dbReference>
<dbReference type="OrthoDB" id="17410at2759"/>
<dbReference type="PANTHER" id="PTHR19848">
    <property type="entry name" value="WD40 REPEAT PROTEIN"/>
    <property type="match status" value="1"/>
</dbReference>
<feature type="repeat" description="WD" evidence="6">
    <location>
        <begin position="460"/>
        <end position="494"/>
    </location>
</feature>
<keyword evidence="11" id="KW-1185">Reference proteome</keyword>
<dbReference type="eggNOG" id="KOG0266">
    <property type="taxonomic scope" value="Eukaryota"/>
</dbReference>
<reference evidence="10 11" key="1">
    <citation type="journal article" date="2011" name="Proc. Natl. Acad. Sci. U.S.A.">
        <title>Evolutionary erosion of yeast sex chromosomes by mating-type switching accidents.</title>
        <authorList>
            <person name="Gordon J.L."/>
            <person name="Armisen D."/>
            <person name="Proux-Wera E."/>
            <person name="Oheigeartaigh S.S."/>
            <person name="Byrne K.P."/>
            <person name="Wolfe K.H."/>
        </authorList>
    </citation>
    <scope>NUCLEOTIDE SEQUENCE [LARGE SCALE GENOMIC DNA]</scope>
    <source>
        <strain evidence="11">ATCC 34711 / CBS 6284 / DSM 70876 / NBRC 10599 / NRRL Y-10934 / UCD 77-7</strain>
    </source>
</reference>
<feature type="compositionally biased region" description="Low complexity" evidence="8">
    <location>
        <begin position="198"/>
        <end position="220"/>
    </location>
</feature>
<dbReference type="PROSITE" id="PS00678">
    <property type="entry name" value="WD_REPEATS_1"/>
    <property type="match status" value="5"/>
</dbReference>
<dbReference type="InterPro" id="IPR013890">
    <property type="entry name" value="Tscrpt_rep_Tup1_N"/>
</dbReference>
<gene>
    <name evidence="10" type="primary">TBLA0F04240</name>
    <name evidence="10" type="ORF">TBLA_0F04240</name>
</gene>
<evidence type="ECO:0000256" key="3">
    <source>
        <dbReference type="ARBA" id="ARBA00022737"/>
    </source>
</evidence>
<keyword evidence="3" id="KW-0677">Repeat</keyword>
<dbReference type="GeneID" id="14497066"/>
<keyword evidence="7" id="KW-0175">Coiled coil</keyword>
<dbReference type="OMA" id="HYLVPYN"/>
<dbReference type="SUPFAM" id="SSF50978">
    <property type="entry name" value="WD40 repeat-like"/>
    <property type="match status" value="1"/>
</dbReference>
<evidence type="ECO:0000256" key="4">
    <source>
        <dbReference type="ARBA" id="ARBA00023015"/>
    </source>
</evidence>
<keyword evidence="4" id="KW-0805">Transcription regulation</keyword>
<dbReference type="InterPro" id="IPR019775">
    <property type="entry name" value="WD40_repeat_CS"/>
</dbReference>
<keyword evidence="1" id="KW-0678">Repressor</keyword>
<dbReference type="STRING" id="1071380.I2H6F5"/>